<protein>
    <recommendedName>
        <fullName evidence="3">Conjugal transfer protein TraI</fullName>
    </recommendedName>
</protein>
<comment type="caution">
    <text evidence="2">The sequence shown here is derived from an EMBL/GenBank/DDBJ whole genome shotgun (WGS) entry which is preliminary data.</text>
</comment>
<sequence>MKRVSVVLLFAAALAGCATNARPPVVPSLEGKPRVQINKQVPPAAAPVNQREGE</sequence>
<reference evidence="2" key="1">
    <citation type="submission" date="2019-08" db="EMBL/GenBank/DDBJ databases">
        <authorList>
            <person name="Kucharzyk K."/>
            <person name="Murdoch R.W."/>
            <person name="Higgins S."/>
            <person name="Loffler F."/>
        </authorList>
    </citation>
    <scope>NUCLEOTIDE SEQUENCE</scope>
</reference>
<dbReference type="AlphaFoldDB" id="A0A645F2U9"/>
<dbReference type="PROSITE" id="PS51257">
    <property type="entry name" value="PROKAR_LIPOPROTEIN"/>
    <property type="match status" value="1"/>
</dbReference>
<dbReference type="EMBL" id="VSSQ01054603">
    <property type="protein sequence ID" value="MPN08547.1"/>
    <property type="molecule type" value="Genomic_DNA"/>
</dbReference>
<evidence type="ECO:0008006" key="3">
    <source>
        <dbReference type="Google" id="ProtNLM"/>
    </source>
</evidence>
<evidence type="ECO:0000313" key="2">
    <source>
        <dbReference type="EMBL" id="MPN08547.1"/>
    </source>
</evidence>
<feature type="region of interest" description="Disordered" evidence="1">
    <location>
        <begin position="33"/>
        <end position="54"/>
    </location>
</feature>
<accession>A0A645F2U9</accession>
<proteinExistence type="predicted"/>
<evidence type="ECO:0000256" key="1">
    <source>
        <dbReference type="SAM" id="MobiDB-lite"/>
    </source>
</evidence>
<organism evidence="2">
    <name type="scientific">bioreactor metagenome</name>
    <dbReference type="NCBI Taxonomy" id="1076179"/>
    <lineage>
        <taxon>unclassified sequences</taxon>
        <taxon>metagenomes</taxon>
        <taxon>ecological metagenomes</taxon>
    </lineage>
</organism>
<gene>
    <name evidence="2" type="ORF">SDC9_155830</name>
</gene>
<name>A0A645F2U9_9ZZZZ</name>